<dbReference type="Proteomes" id="UP000297280">
    <property type="component" value="Unassembled WGS sequence"/>
</dbReference>
<keyword evidence="2" id="KW-1185">Reference proteome</keyword>
<reference evidence="1 2" key="1">
    <citation type="submission" date="2017-12" db="EMBL/GenBank/DDBJ databases">
        <title>Comparative genomics of Botrytis spp.</title>
        <authorList>
            <person name="Valero-Jimenez C.A."/>
            <person name="Tapia P."/>
            <person name="Veloso J."/>
            <person name="Silva-Moreno E."/>
            <person name="Staats M."/>
            <person name="Valdes J.H."/>
            <person name="Van Kan J.A.L."/>
        </authorList>
    </citation>
    <scope>NUCLEOTIDE SEQUENCE [LARGE SCALE GENOMIC DNA]</scope>
    <source>
        <strain evidence="1 2">MUCL3349</strain>
    </source>
</reference>
<gene>
    <name evidence="1" type="ORF">BPOR_0208g00130</name>
</gene>
<protein>
    <submittedName>
        <fullName evidence="1">Uncharacterized protein</fullName>
    </submittedName>
</protein>
<dbReference type="AlphaFoldDB" id="A0A4Z1KTL2"/>
<evidence type="ECO:0000313" key="2">
    <source>
        <dbReference type="Proteomes" id="UP000297280"/>
    </source>
</evidence>
<comment type="caution">
    <text evidence="1">The sequence shown here is derived from an EMBL/GenBank/DDBJ whole genome shotgun (WGS) entry which is preliminary data.</text>
</comment>
<evidence type="ECO:0000313" key="1">
    <source>
        <dbReference type="EMBL" id="TGO87725.1"/>
    </source>
</evidence>
<name>A0A4Z1KTL2_9HELO</name>
<dbReference type="EMBL" id="PQXO01000208">
    <property type="protein sequence ID" value="TGO87725.1"/>
    <property type="molecule type" value="Genomic_DNA"/>
</dbReference>
<sequence>MNKKEIRGARESFRVRDHPMDQQRPVLLQGSISCLYEALEDSFSFRDGGVDVLKFFWEGGFTVVVVRCYLSTVRWETLIVHANIMLYSVYLAVVQSAQWMQLAIDVVSFAISTNRIQNEVLVYQSSGTGFVAKLIRTV</sequence>
<proteinExistence type="predicted"/>
<organism evidence="1 2">
    <name type="scientific">Botrytis porri</name>
    <dbReference type="NCBI Taxonomy" id="87229"/>
    <lineage>
        <taxon>Eukaryota</taxon>
        <taxon>Fungi</taxon>
        <taxon>Dikarya</taxon>
        <taxon>Ascomycota</taxon>
        <taxon>Pezizomycotina</taxon>
        <taxon>Leotiomycetes</taxon>
        <taxon>Helotiales</taxon>
        <taxon>Sclerotiniaceae</taxon>
        <taxon>Botrytis</taxon>
    </lineage>
</organism>
<accession>A0A4Z1KTL2</accession>